<feature type="non-terminal residue" evidence="1">
    <location>
        <position position="1"/>
    </location>
</feature>
<keyword evidence="2" id="KW-1185">Reference proteome</keyword>
<organism evidence="1 2">
    <name type="scientific">Astrephomene gubernaculifera</name>
    <dbReference type="NCBI Taxonomy" id="47775"/>
    <lineage>
        <taxon>Eukaryota</taxon>
        <taxon>Viridiplantae</taxon>
        <taxon>Chlorophyta</taxon>
        <taxon>core chlorophytes</taxon>
        <taxon>Chlorophyceae</taxon>
        <taxon>CS clade</taxon>
        <taxon>Chlamydomonadales</taxon>
        <taxon>Astrephomenaceae</taxon>
        <taxon>Astrephomene</taxon>
    </lineage>
</organism>
<protein>
    <submittedName>
        <fullName evidence="1">Uncharacterized protein</fullName>
    </submittedName>
</protein>
<accession>A0AAD3HTY9</accession>
<evidence type="ECO:0000313" key="1">
    <source>
        <dbReference type="EMBL" id="GFR52520.1"/>
    </source>
</evidence>
<reference evidence="1 2" key="1">
    <citation type="journal article" date="2021" name="Sci. Rep.">
        <title>Genome sequencing of the multicellular alga Astrephomene provides insights into convergent evolution of germ-soma differentiation.</title>
        <authorList>
            <person name="Yamashita S."/>
            <person name="Yamamoto K."/>
            <person name="Matsuzaki R."/>
            <person name="Suzuki S."/>
            <person name="Yamaguchi H."/>
            <person name="Hirooka S."/>
            <person name="Minakuchi Y."/>
            <person name="Miyagishima S."/>
            <person name="Kawachi M."/>
            <person name="Toyoda A."/>
            <person name="Nozaki H."/>
        </authorList>
    </citation>
    <scope>NUCLEOTIDE SEQUENCE [LARGE SCALE GENOMIC DNA]</scope>
    <source>
        <strain evidence="1 2">NIES-4017</strain>
    </source>
</reference>
<feature type="non-terminal residue" evidence="1">
    <location>
        <position position="140"/>
    </location>
</feature>
<sequence length="140" mass="13478">GPVVPTAAAAAAALSGGSPVGPLTGAQVALLELLCRMLVGKGRFLDAALVYGALGCRRAGSGADLGVPLRARVAALQSAVLHARSAGDSALVARLDSDARVVGFQAAIAERLQARRAAVASSAGGIGRGAADPGVTGAAA</sequence>
<proteinExistence type="predicted"/>
<name>A0AAD3HTY9_9CHLO</name>
<dbReference type="AlphaFoldDB" id="A0AAD3HTY9"/>
<dbReference type="Proteomes" id="UP001054857">
    <property type="component" value="Unassembled WGS sequence"/>
</dbReference>
<gene>
    <name evidence="1" type="ORF">Agub_g15093</name>
</gene>
<comment type="caution">
    <text evidence="1">The sequence shown here is derived from an EMBL/GenBank/DDBJ whole genome shotgun (WGS) entry which is preliminary data.</text>
</comment>
<dbReference type="EMBL" id="BMAR01000066">
    <property type="protein sequence ID" value="GFR52520.1"/>
    <property type="molecule type" value="Genomic_DNA"/>
</dbReference>
<evidence type="ECO:0000313" key="2">
    <source>
        <dbReference type="Proteomes" id="UP001054857"/>
    </source>
</evidence>